<evidence type="ECO:0000259" key="9">
    <source>
        <dbReference type="PROSITE" id="PS50850"/>
    </source>
</evidence>
<accession>A0A840UVR3</accession>
<protein>
    <submittedName>
        <fullName evidence="10">YNFM family putative membrane transporter</fullName>
    </submittedName>
</protein>
<keyword evidence="4" id="KW-1003">Cell membrane</keyword>
<evidence type="ECO:0000256" key="1">
    <source>
        <dbReference type="ARBA" id="ARBA00004651"/>
    </source>
</evidence>
<feature type="transmembrane region" description="Helical" evidence="8">
    <location>
        <begin position="82"/>
        <end position="105"/>
    </location>
</feature>
<organism evidence="10 11">
    <name type="scientific">Pectinatus brassicae</name>
    <dbReference type="NCBI Taxonomy" id="862415"/>
    <lineage>
        <taxon>Bacteria</taxon>
        <taxon>Bacillati</taxon>
        <taxon>Bacillota</taxon>
        <taxon>Negativicutes</taxon>
        <taxon>Selenomonadales</taxon>
        <taxon>Selenomonadaceae</taxon>
        <taxon>Pectinatus</taxon>
    </lineage>
</organism>
<comment type="caution">
    <text evidence="10">The sequence shown here is derived from an EMBL/GenBank/DDBJ whole genome shotgun (WGS) entry which is preliminary data.</text>
</comment>
<feature type="transmembrane region" description="Helical" evidence="8">
    <location>
        <begin position="165"/>
        <end position="187"/>
    </location>
</feature>
<dbReference type="Gene3D" id="1.20.1250.20">
    <property type="entry name" value="MFS general substrate transporter like domains"/>
    <property type="match status" value="2"/>
</dbReference>
<evidence type="ECO:0000256" key="2">
    <source>
        <dbReference type="ARBA" id="ARBA00008335"/>
    </source>
</evidence>
<feature type="transmembrane region" description="Helical" evidence="8">
    <location>
        <begin position="251"/>
        <end position="273"/>
    </location>
</feature>
<dbReference type="InterPro" id="IPR020846">
    <property type="entry name" value="MFS_dom"/>
</dbReference>
<evidence type="ECO:0000256" key="8">
    <source>
        <dbReference type="SAM" id="Phobius"/>
    </source>
</evidence>
<evidence type="ECO:0000256" key="4">
    <source>
        <dbReference type="ARBA" id="ARBA00022475"/>
    </source>
</evidence>
<feature type="transmembrane region" description="Helical" evidence="8">
    <location>
        <begin position="219"/>
        <end position="239"/>
    </location>
</feature>
<dbReference type="EMBL" id="JACHFH010000029">
    <property type="protein sequence ID" value="MBB5336983.1"/>
    <property type="molecule type" value="Genomic_DNA"/>
</dbReference>
<dbReference type="GO" id="GO:0022857">
    <property type="term" value="F:transmembrane transporter activity"/>
    <property type="evidence" value="ECO:0007669"/>
    <property type="project" value="InterPro"/>
</dbReference>
<dbReference type="Proteomes" id="UP000559117">
    <property type="component" value="Unassembled WGS sequence"/>
</dbReference>
<feature type="transmembrane region" description="Helical" evidence="8">
    <location>
        <begin position="372"/>
        <end position="392"/>
    </location>
</feature>
<dbReference type="RefSeq" id="WP_183862418.1">
    <property type="nucleotide sequence ID" value="NZ_JACHFH010000029.1"/>
</dbReference>
<proteinExistence type="inferred from homology"/>
<evidence type="ECO:0000313" key="11">
    <source>
        <dbReference type="Proteomes" id="UP000559117"/>
    </source>
</evidence>
<keyword evidence="11" id="KW-1185">Reference proteome</keyword>
<feature type="transmembrane region" description="Helical" evidence="8">
    <location>
        <begin position="111"/>
        <end position="129"/>
    </location>
</feature>
<keyword evidence="5 8" id="KW-0812">Transmembrane</keyword>
<name>A0A840UVR3_9FIRM</name>
<feature type="transmembrane region" description="Helical" evidence="8">
    <location>
        <begin position="285"/>
        <end position="306"/>
    </location>
</feature>
<evidence type="ECO:0000256" key="7">
    <source>
        <dbReference type="ARBA" id="ARBA00023136"/>
    </source>
</evidence>
<feature type="transmembrane region" description="Helical" evidence="8">
    <location>
        <begin position="136"/>
        <end position="159"/>
    </location>
</feature>
<dbReference type="GO" id="GO:0005886">
    <property type="term" value="C:plasma membrane"/>
    <property type="evidence" value="ECO:0007669"/>
    <property type="project" value="UniProtKB-SubCell"/>
</dbReference>
<evidence type="ECO:0000256" key="3">
    <source>
        <dbReference type="ARBA" id="ARBA00022448"/>
    </source>
</evidence>
<feature type="transmembrane region" description="Helical" evidence="8">
    <location>
        <begin position="52"/>
        <end position="70"/>
    </location>
</feature>
<comment type="subcellular location">
    <subcellularLocation>
        <location evidence="1">Cell membrane</location>
        <topology evidence="1">Multi-pass membrane protein</topology>
    </subcellularLocation>
</comment>
<dbReference type="InterPro" id="IPR036259">
    <property type="entry name" value="MFS_trans_sf"/>
</dbReference>
<dbReference type="PROSITE" id="PS50850">
    <property type="entry name" value="MFS"/>
    <property type="match status" value="1"/>
</dbReference>
<feature type="domain" description="Major facilitator superfamily (MFS) profile" evidence="9">
    <location>
        <begin position="16"/>
        <end position="396"/>
    </location>
</feature>
<feature type="transmembrane region" description="Helical" evidence="8">
    <location>
        <begin position="312"/>
        <end position="331"/>
    </location>
</feature>
<keyword evidence="3" id="KW-0813">Transport</keyword>
<dbReference type="PANTHER" id="PTHR43271">
    <property type="entry name" value="BLL2771 PROTEIN"/>
    <property type="match status" value="1"/>
</dbReference>
<sequence length="403" mass="44163">MSPQFIKKGDKQYWPTIIALFFGSFVTFALLYCFQPLIPVFSHQYSISPSTASLSISMATGSLAIAMLLTPSLSDHFGRKSIMSVSILGSTICIAIIACIDNFYLILPLRILEGVFLAGYPAVAMTYIQEEFEPKIISLVMGIFISGNSVGGLLGRIIISTITDLSSWHLAVGTLAVLSLIISLWFYKNLPASRNFYPREFNPQDILSRFTANLKTGKLVCIYMIGFLIMGSFVALYNYVEYPLLAPPYSLSQTIVGFIFVIYLVGTFSSTFMGKLASLHGKFKILDLGLICMLAGVLISLCNPLALKILGIALFTFGFFGTHSIASSMVVQYSPVGKAQSSALYLLFYYAGSSFIGAWGGDFLIWRGWSGVVMLLSGAICLALIFSNALLLKNSHHHKHIHI</sequence>
<dbReference type="CDD" id="cd17324">
    <property type="entry name" value="MFS_NepI_like"/>
    <property type="match status" value="1"/>
</dbReference>
<evidence type="ECO:0000313" key="10">
    <source>
        <dbReference type="EMBL" id="MBB5336983.1"/>
    </source>
</evidence>
<dbReference type="PANTHER" id="PTHR43271:SF1">
    <property type="entry name" value="INNER MEMBRANE TRANSPORT PROTEIN YNFM"/>
    <property type="match status" value="1"/>
</dbReference>
<dbReference type="Pfam" id="PF07690">
    <property type="entry name" value="MFS_1"/>
    <property type="match status" value="1"/>
</dbReference>
<evidence type="ECO:0000256" key="6">
    <source>
        <dbReference type="ARBA" id="ARBA00022989"/>
    </source>
</evidence>
<feature type="transmembrane region" description="Helical" evidence="8">
    <location>
        <begin position="12"/>
        <end position="32"/>
    </location>
</feature>
<reference evidence="10 11" key="1">
    <citation type="submission" date="2020-08" db="EMBL/GenBank/DDBJ databases">
        <title>Genomic Encyclopedia of Type Strains, Phase IV (KMG-IV): sequencing the most valuable type-strain genomes for metagenomic binning, comparative biology and taxonomic classification.</title>
        <authorList>
            <person name="Goeker M."/>
        </authorList>
    </citation>
    <scope>NUCLEOTIDE SEQUENCE [LARGE SCALE GENOMIC DNA]</scope>
    <source>
        <strain evidence="10 11">DSM 24661</strain>
    </source>
</reference>
<dbReference type="AlphaFoldDB" id="A0A840UVR3"/>
<keyword evidence="7 8" id="KW-0472">Membrane</keyword>
<evidence type="ECO:0000256" key="5">
    <source>
        <dbReference type="ARBA" id="ARBA00022692"/>
    </source>
</evidence>
<keyword evidence="6 8" id="KW-1133">Transmembrane helix</keyword>
<feature type="transmembrane region" description="Helical" evidence="8">
    <location>
        <begin position="343"/>
        <end position="366"/>
    </location>
</feature>
<dbReference type="SUPFAM" id="SSF103473">
    <property type="entry name" value="MFS general substrate transporter"/>
    <property type="match status" value="1"/>
</dbReference>
<dbReference type="InterPro" id="IPR011701">
    <property type="entry name" value="MFS"/>
</dbReference>
<gene>
    <name evidence="10" type="ORF">HNR32_002138</name>
</gene>
<comment type="similarity">
    <text evidence="2">Belongs to the major facilitator superfamily.</text>
</comment>